<dbReference type="EMBL" id="LYUB02000021">
    <property type="protein sequence ID" value="OVF06193.1"/>
    <property type="molecule type" value="Genomic_DNA"/>
</dbReference>
<reference evidence="2 3" key="1">
    <citation type="submission" date="2017-04" db="EMBL/GenBank/DDBJ databases">
        <title>Draft genome of the yeast Clavispora lusitaniae type strain CBS 6936.</title>
        <authorList>
            <person name="Durrens P."/>
            <person name="Klopp C."/>
            <person name="Biteau N."/>
            <person name="Fitton-Ouhabi V."/>
            <person name="Dementhon K."/>
            <person name="Accoceberry I."/>
            <person name="Sherman D.J."/>
            <person name="Noel T."/>
        </authorList>
    </citation>
    <scope>NUCLEOTIDE SEQUENCE [LARGE SCALE GENOMIC DNA]</scope>
    <source>
        <strain evidence="2 3">CBS 6936</strain>
    </source>
</reference>
<dbReference type="KEGG" id="clus:A9F13_21g00110"/>
<sequence length="146" mass="16297">MNYSFALQPELPRVDQENEGGSVFGLVVSSPTKASPARSLPADFNPRSASGMPFEEKINSWLRNVPWVRLGEDVWVSDCYPGHASSGSEDVKSTPDNQDIVEQQARQITRIVTHNYLHNGEKAIRVSDPESESEDYLFGYAESEYS</sequence>
<proteinExistence type="predicted"/>
<name>A0AA91PVN8_CLALS</name>
<dbReference type="Proteomes" id="UP000195602">
    <property type="component" value="Unassembled WGS sequence"/>
</dbReference>
<protein>
    <submittedName>
        <fullName evidence="2">Uncharacterized protein</fullName>
    </submittedName>
</protein>
<evidence type="ECO:0000256" key="1">
    <source>
        <dbReference type="SAM" id="MobiDB-lite"/>
    </source>
</evidence>
<comment type="caution">
    <text evidence="2">The sequence shown here is derived from an EMBL/GenBank/DDBJ whole genome shotgun (WGS) entry which is preliminary data.</text>
</comment>
<evidence type="ECO:0000313" key="3">
    <source>
        <dbReference type="Proteomes" id="UP000195602"/>
    </source>
</evidence>
<evidence type="ECO:0000313" key="2">
    <source>
        <dbReference type="EMBL" id="OVF06193.1"/>
    </source>
</evidence>
<accession>A0AA91PVN8</accession>
<dbReference type="AlphaFoldDB" id="A0AA91PVN8"/>
<organism evidence="2 3">
    <name type="scientific">Clavispora lusitaniae</name>
    <name type="common">Candida lusitaniae</name>
    <dbReference type="NCBI Taxonomy" id="36911"/>
    <lineage>
        <taxon>Eukaryota</taxon>
        <taxon>Fungi</taxon>
        <taxon>Dikarya</taxon>
        <taxon>Ascomycota</taxon>
        <taxon>Saccharomycotina</taxon>
        <taxon>Pichiomycetes</taxon>
        <taxon>Metschnikowiaceae</taxon>
        <taxon>Clavispora</taxon>
    </lineage>
</organism>
<gene>
    <name evidence="2" type="ORF">A9F13_21g00110</name>
</gene>
<feature type="region of interest" description="Disordered" evidence="1">
    <location>
        <begin position="122"/>
        <end position="146"/>
    </location>
</feature>